<reference evidence="7 8" key="1">
    <citation type="journal article" date="2019" name="Gigascience">
        <title>Whole-genome sequence of the oriental lung fluke Paragonimus westermani.</title>
        <authorList>
            <person name="Oey H."/>
            <person name="Zakrzewski M."/>
            <person name="Narain K."/>
            <person name="Devi K.R."/>
            <person name="Agatsuma T."/>
            <person name="Nawaratna S."/>
            <person name="Gobert G.N."/>
            <person name="Jones M.K."/>
            <person name="Ragan M.A."/>
            <person name="McManus D.P."/>
            <person name="Krause L."/>
        </authorList>
    </citation>
    <scope>NUCLEOTIDE SEQUENCE [LARGE SCALE GENOMIC DNA]</scope>
    <source>
        <strain evidence="7 8">IND2009</strain>
    </source>
</reference>
<name>A0A5J4NL91_9TREM</name>
<keyword evidence="8" id="KW-1185">Reference proteome</keyword>
<dbReference type="AlphaFoldDB" id="A0A5J4NL91"/>
<dbReference type="GO" id="GO:0035497">
    <property type="term" value="F:cAMP response element binding"/>
    <property type="evidence" value="ECO:0007669"/>
    <property type="project" value="TreeGrafter"/>
</dbReference>
<keyword evidence="3" id="KW-0238">DNA-binding</keyword>
<evidence type="ECO:0000256" key="6">
    <source>
        <dbReference type="SAM" id="MobiDB-lite"/>
    </source>
</evidence>
<dbReference type="PANTHER" id="PTHR46004:SF3">
    <property type="entry name" value="CYCLIC AMP RESPONSE ELEMENT-BINDING PROTEIN A"/>
    <property type="match status" value="1"/>
</dbReference>
<gene>
    <name evidence="7" type="ORF">DEA37_0002107</name>
</gene>
<evidence type="ECO:0000256" key="4">
    <source>
        <dbReference type="ARBA" id="ARBA00023163"/>
    </source>
</evidence>
<sequence>MLARLNVCVQENLDLKRRNDSLESNNRSLLGQLRLMQQLLNKPKNHASNSTTNTGANNATTHSDSPKSGLRNSNGATSGSGGGGSASTCLMVFALCFAALLVGQPTDLRYRTSLDAGLTFGPQQHHGFWNKLITKGPSGLVSGSLHEVGYTWSSNHADQPEGSPNRIRLESGRIQSYWSGDSSHWAAIANARGRRMERINRAILGSTNVSQANSRHTAHADHRQNYPNLVATSRSRLLGSADEMEERVAPQKSLWAYLFGATWQRSSIAVCVGYERSASLGAGPLFSLDSNQIDNTLVEFKNVHNRTSPHATISLPTSLMSITNSS</sequence>
<feature type="compositionally biased region" description="Low complexity" evidence="6">
    <location>
        <begin position="44"/>
        <end position="63"/>
    </location>
</feature>
<evidence type="ECO:0000256" key="5">
    <source>
        <dbReference type="ARBA" id="ARBA00023242"/>
    </source>
</evidence>
<comment type="subcellular location">
    <subcellularLocation>
        <location evidence="1">Nucleus</location>
    </subcellularLocation>
</comment>
<protein>
    <submittedName>
        <fullName evidence="7">Uncharacterized protein</fullName>
    </submittedName>
</protein>
<evidence type="ECO:0000313" key="8">
    <source>
        <dbReference type="Proteomes" id="UP000324629"/>
    </source>
</evidence>
<keyword evidence="4" id="KW-0804">Transcription</keyword>
<evidence type="ECO:0000256" key="1">
    <source>
        <dbReference type="ARBA" id="ARBA00004123"/>
    </source>
</evidence>
<comment type="caution">
    <text evidence="7">The sequence shown here is derived from an EMBL/GenBank/DDBJ whole genome shotgun (WGS) entry which is preliminary data.</text>
</comment>
<dbReference type="GO" id="GO:0005634">
    <property type="term" value="C:nucleus"/>
    <property type="evidence" value="ECO:0007669"/>
    <property type="project" value="UniProtKB-SubCell"/>
</dbReference>
<dbReference type="GO" id="GO:0000981">
    <property type="term" value="F:DNA-binding transcription factor activity, RNA polymerase II-specific"/>
    <property type="evidence" value="ECO:0007669"/>
    <property type="project" value="TreeGrafter"/>
</dbReference>
<dbReference type="EMBL" id="QNGE01002197">
    <property type="protein sequence ID" value="KAA3676010.1"/>
    <property type="molecule type" value="Genomic_DNA"/>
</dbReference>
<evidence type="ECO:0000313" key="7">
    <source>
        <dbReference type="EMBL" id="KAA3676010.1"/>
    </source>
</evidence>
<evidence type="ECO:0000256" key="3">
    <source>
        <dbReference type="ARBA" id="ARBA00023125"/>
    </source>
</evidence>
<keyword evidence="2" id="KW-0805">Transcription regulation</keyword>
<dbReference type="PANTHER" id="PTHR46004">
    <property type="entry name" value="CYCLIC AMP RESPONSE ELEMENT-BINDING PROTEIN A"/>
    <property type="match status" value="1"/>
</dbReference>
<accession>A0A5J4NL91</accession>
<keyword evidence="5" id="KW-0539">Nucleus</keyword>
<feature type="region of interest" description="Disordered" evidence="6">
    <location>
        <begin position="44"/>
        <end position="81"/>
    </location>
</feature>
<dbReference type="Proteomes" id="UP000324629">
    <property type="component" value="Unassembled WGS sequence"/>
</dbReference>
<proteinExistence type="predicted"/>
<organism evidence="7 8">
    <name type="scientific">Paragonimus westermani</name>
    <dbReference type="NCBI Taxonomy" id="34504"/>
    <lineage>
        <taxon>Eukaryota</taxon>
        <taxon>Metazoa</taxon>
        <taxon>Spiralia</taxon>
        <taxon>Lophotrochozoa</taxon>
        <taxon>Platyhelminthes</taxon>
        <taxon>Trematoda</taxon>
        <taxon>Digenea</taxon>
        <taxon>Plagiorchiida</taxon>
        <taxon>Troglotremata</taxon>
        <taxon>Troglotrematidae</taxon>
        <taxon>Paragonimus</taxon>
    </lineage>
</organism>
<evidence type="ECO:0000256" key="2">
    <source>
        <dbReference type="ARBA" id="ARBA00023015"/>
    </source>
</evidence>